<dbReference type="Gene3D" id="3.40.50.150">
    <property type="entry name" value="Vaccinia Virus protein VP39"/>
    <property type="match status" value="1"/>
</dbReference>
<evidence type="ECO:0000313" key="11">
    <source>
        <dbReference type="Proteomes" id="UP000046395"/>
    </source>
</evidence>
<dbReference type="InterPro" id="IPR025799">
    <property type="entry name" value="Arg_MeTrfase"/>
</dbReference>
<feature type="domain" description="PRMT5 arginine-N-methyltransferase" evidence="8">
    <location>
        <begin position="264"/>
        <end position="426"/>
    </location>
</feature>
<dbReference type="GO" id="GO:0005634">
    <property type="term" value="C:nucleus"/>
    <property type="evidence" value="ECO:0007669"/>
    <property type="project" value="TreeGrafter"/>
</dbReference>
<feature type="active site" description="Proton donor/acceptor" evidence="5">
    <location>
        <position position="397"/>
    </location>
</feature>
<evidence type="ECO:0000256" key="5">
    <source>
        <dbReference type="PIRSR" id="PIRSR015894-1"/>
    </source>
</evidence>
<feature type="domain" description="PRMT5 TIM barrel" evidence="9">
    <location>
        <begin position="18"/>
        <end position="252"/>
    </location>
</feature>
<dbReference type="SUPFAM" id="SSF53335">
    <property type="entry name" value="S-adenosyl-L-methionine-dependent methyltransferases"/>
    <property type="match status" value="1"/>
</dbReference>
<evidence type="ECO:0000259" key="10">
    <source>
        <dbReference type="Pfam" id="PF17286"/>
    </source>
</evidence>
<dbReference type="Gene3D" id="3.20.20.150">
    <property type="entry name" value="Divalent-metal-dependent TIM barrel enzymes"/>
    <property type="match status" value="1"/>
</dbReference>
<dbReference type="AlphaFoldDB" id="A0A5S6QDW6"/>
<reference evidence="12" key="1">
    <citation type="submission" date="2019-12" db="UniProtKB">
        <authorList>
            <consortium name="WormBaseParasite"/>
        </authorList>
    </citation>
    <scope>IDENTIFICATION</scope>
</reference>
<evidence type="ECO:0000256" key="4">
    <source>
        <dbReference type="PIRNR" id="PIRNR015894"/>
    </source>
</evidence>
<feature type="binding site" evidence="6">
    <location>
        <begin position="296"/>
        <end position="297"/>
    </location>
    <ligand>
        <name>S-adenosyl-L-methionine</name>
        <dbReference type="ChEBI" id="CHEBI:59789"/>
    </ligand>
</feature>
<evidence type="ECO:0000256" key="2">
    <source>
        <dbReference type="ARBA" id="ARBA00022679"/>
    </source>
</evidence>
<name>A0A5S6QDW6_TRIMR</name>
<keyword evidence="2 4" id="KW-0808">Transferase</keyword>
<evidence type="ECO:0000256" key="6">
    <source>
        <dbReference type="PIRSR" id="PIRSR015894-2"/>
    </source>
</evidence>
<feature type="binding site" evidence="6">
    <location>
        <begin position="381"/>
        <end position="382"/>
    </location>
    <ligand>
        <name>S-adenosyl-L-methionine</name>
        <dbReference type="ChEBI" id="CHEBI:59789"/>
    </ligand>
</feature>
<comment type="similarity">
    <text evidence="4">Belongs to the class I-like SAM-binding methyltransferase superfamily.</text>
</comment>
<sequence length="605" mass="68586">MPCSVPFHEVFEDVLESGFSFVAANLAHPRCCIEAHRRAEMVPFSIADRVMSSRNWELGVVGVISPWIDIDSDDETLAALSEQELRAELNYFDYLCVAGIMLELRKPCVNLARFLNGYLLQSMKSRNMKVYVRVPLLASADDVDPWEWWSLLMNMCDQQVNISAVIEIGVDLPDDSKIVDRWCGEMVEAIYVKQNVFTSGTRSDQPQMSLAHVRLLEKMFDHVDHVFVECEDPLADTGGGSSYADTINRIWQHFRSLGKPYRIYEHYRDVVQIPLEPLGDNLRSETYEVFEGDRVKYRMYEEAFEKAVLDRYAGNLAESIVVMVVGAGRGPLVSVVLKVLAALRMKGTEVYAIEKNPNAVVSLSHANATHWSNRVKVIEGDMRSMDLPVKADIMISELLGSFGDNELSPECLDGAMHLLKEDGISIPCCYESFVSPAHAAKVMSQMASLAGSKGRADFVSFETMIVAKLHSHFVVSPPKSVFRFVHPNRDKLSNSRHKRILFEASMDCVLGGFAGYFRATLYDDICLSTVPEDHTPNMESWFAMWIPLQHPIQLRKNDTIELHIWRFSTQEKVWYEWSVTRPVLTCVHNPNGRTSHIRLFSSEIP</sequence>
<keyword evidence="11" id="KW-1185">Reference proteome</keyword>
<feature type="domain" description="PRMT5 oligomerisation" evidence="10">
    <location>
        <begin position="430"/>
        <end position="596"/>
    </location>
</feature>
<dbReference type="InterPro" id="IPR035248">
    <property type="entry name" value="PRMT5_C"/>
</dbReference>
<dbReference type="GO" id="GO:0016274">
    <property type="term" value="F:protein-arginine N-methyltransferase activity"/>
    <property type="evidence" value="ECO:0007669"/>
    <property type="project" value="InterPro"/>
</dbReference>
<dbReference type="InterPro" id="IPR029063">
    <property type="entry name" value="SAM-dependent_MTases_sf"/>
</dbReference>
<keyword evidence="1 4" id="KW-0489">Methyltransferase</keyword>
<accession>A0A5S6QDW6</accession>
<dbReference type="InterPro" id="IPR035247">
    <property type="entry name" value="PRMT5_TIM"/>
</dbReference>
<evidence type="ECO:0000256" key="3">
    <source>
        <dbReference type="ARBA" id="ARBA00022691"/>
    </source>
</evidence>
<organism evidence="11 12">
    <name type="scientific">Trichuris muris</name>
    <name type="common">Mouse whipworm</name>
    <dbReference type="NCBI Taxonomy" id="70415"/>
    <lineage>
        <taxon>Eukaryota</taxon>
        <taxon>Metazoa</taxon>
        <taxon>Ecdysozoa</taxon>
        <taxon>Nematoda</taxon>
        <taxon>Enoplea</taxon>
        <taxon>Dorylaimia</taxon>
        <taxon>Trichinellida</taxon>
        <taxon>Trichuridae</taxon>
        <taxon>Trichuris</taxon>
    </lineage>
</organism>
<dbReference type="PANTHER" id="PTHR10738">
    <property type="entry name" value="PROTEIN ARGININE N-METHYLTRANSFERASE 5"/>
    <property type="match status" value="1"/>
</dbReference>
<dbReference type="Proteomes" id="UP000046395">
    <property type="component" value="Unassembled WGS sequence"/>
</dbReference>
<evidence type="ECO:0000256" key="1">
    <source>
        <dbReference type="ARBA" id="ARBA00022603"/>
    </source>
</evidence>
<evidence type="ECO:0000256" key="7">
    <source>
        <dbReference type="PIRSR" id="PIRSR015894-3"/>
    </source>
</evidence>
<dbReference type="GO" id="GO:0005829">
    <property type="term" value="C:cytosol"/>
    <property type="evidence" value="ECO:0007669"/>
    <property type="project" value="TreeGrafter"/>
</dbReference>
<feature type="site" description="Critical for specifying symmetric addition of methyl groups" evidence="7">
    <location>
        <position position="290"/>
    </location>
</feature>
<dbReference type="Gene3D" id="2.70.160.11">
    <property type="entry name" value="Hnrnp arginine n-methyltransferase1"/>
    <property type="match status" value="1"/>
</dbReference>
<dbReference type="GO" id="GO:0006355">
    <property type="term" value="P:regulation of DNA-templated transcription"/>
    <property type="evidence" value="ECO:0007669"/>
    <property type="project" value="TreeGrafter"/>
</dbReference>
<dbReference type="STRING" id="70415.A0A5S6QDW6"/>
<evidence type="ECO:0000313" key="12">
    <source>
        <dbReference type="WBParaSite" id="TMUE_1000005379.1"/>
    </source>
</evidence>
<dbReference type="InterPro" id="IPR007857">
    <property type="entry name" value="Arg_MeTrfase_PRMT5"/>
</dbReference>
<evidence type="ECO:0000259" key="8">
    <source>
        <dbReference type="Pfam" id="PF05185"/>
    </source>
</evidence>
<proteinExistence type="inferred from homology"/>
<dbReference type="CDD" id="cd02440">
    <property type="entry name" value="AdoMet_MTases"/>
    <property type="match status" value="1"/>
</dbReference>
<dbReference type="PANTHER" id="PTHR10738:SF0">
    <property type="entry name" value="PROTEIN ARGININE N-METHYLTRANSFERASE 5"/>
    <property type="match status" value="1"/>
</dbReference>
<dbReference type="Pfam" id="PF17285">
    <property type="entry name" value="PRMT5_TIM"/>
    <property type="match status" value="1"/>
</dbReference>
<feature type="binding site" evidence="6">
    <location>
        <position position="354"/>
    </location>
    <ligand>
        <name>S-adenosyl-L-methionine</name>
        <dbReference type="ChEBI" id="CHEBI:59789"/>
    </ligand>
</feature>
<feature type="binding site" evidence="6">
    <location>
        <position position="287"/>
    </location>
    <ligand>
        <name>S-adenosyl-L-methionine</name>
        <dbReference type="ChEBI" id="CHEBI:59789"/>
    </ligand>
</feature>
<dbReference type="GO" id="GO:0032259">
    <property type="term" value="P:methylation"/>
    <property type="evidence" value="ECO:0007669"/>
    <property type="project" value="UniProtKB-KW"/>
</dbReference>
<dbReference type="PROSITE" id="PS51678">
    <property type="entry name" value="SAM_MT_PRMT"/>
    <property type="match status" value="1"/>
</dbReference>
<keyword evidence="3 4" id="KW-0949">S-adenosyl-L-methionine</keyword>
<dbReference type="Pfam" id="PF05185">
    <property type="entry name" value="PRMT5"/>
    <property type="match status" value="1"/>
</dbReference>
<dbReference type="WBParaSite" id="TMUE_1000005379.1">
    <property type="protein sequence ID" value="TMUE_1000005379.1"/>
    <property type="gene ID" value="WBGene00289594"/>
</dbReference>
<dbReference type="InterPro" id="IPR035075">
    <property type="entry name" value="PRMT5"/>
</dbReference>
<feature type="active site" description="Proton donor/acceptor" evidence="5">
    <location>
        <position position="406"/>
    </location>
</feature>
<evidence type="ECO:0000259" key="9">
    <source>
        <dbReference type="Pfam" id="PF17285"/>
    </source>
</evidence>
<protein>
    <recommendedName>
        <fullName evidence="4">Protein arginine N-methyltransferase</fullName>
    </recommendedName>
</protein>
<dbReference type="Pfam" id="PF17286">
    <property type="entry name" value="PRMT5_C"/>
    <property type="match status" value="1"/>
</dbReference>
<dbReference type="PIRSF" id="PIRSF015894">
    <property type="entry name" value="Skb1_MeTrfase"/>
    <property type="match status" value="1"/>
</dbReference>